<evidence type="ECO:0000256" key="1">
    <source>
        <dbReference type="SAM" id="MobiDB-lite"/>
    </source>
</evidence>
<feature type="region of interest" description="Disordered" evidence="1">
    <location>
        <begin position="73"/>
        <end position="102"/>
    </location>
</feature>
<proteinExistence type="predicted"/>
<feature type="compositionally biased region" description="Low complexity" evidence="1">
    <location>
        <begin position="240"/>
        <end position="249"/>
    </location>
</feature>
<feature type="compositionally biased region" description="Basic and acidic residues" evidence="1">
    <location>
        <begin position="391"/>
        <end position="401"/>
    </location>
</feature>
<feature type="compositionally biased region" description="Basic and acidic residues" evidence="1">
    <location>
        <begin position="186"/>
        <end position="196"/>
    </location>
</feature>
<gene>
    <name evidence="2" type="ORF">IV203_036086</name>
</gene>
<comment type="caution">
    <text evidence="2">The sequence shown here is derived from an EMBL/GenBank/DDBJ whole genome shotgun (WGS) entry which is preliminary data.</text>
</comment>
<dbReference type="Proteomes" id="UP000693970">
    <property type="component" value="Unassembled WGS sequence"/>
</dbReference>
<reference evidence="2" key="1">
    <citation type="journal article" date="2021" name="Sci. Rep.">
        <title>Diploid genomic architecture of Nitzschia inconspicua, an elite biomass production diatom.</title>
        <authorList>
            <person name="Oliver A."/>
            <person name="Podell S."/>
            <person name="Pinowska A."/>
            <person name="Traller J.C."/>
            <person name="Smith S.R."/>
            <person name="McClure R."/>
            <person name="Beliaev A."/>
            <person name="Bohutskyi P."/>
            <person name="Hill E.A."/>
            <person name="Rabines A."/>
            <person name="Zheng H."/>
            <person name="Allen L.Z."/>
            <person name="Kuo A."/>
            <person name="Grigoriev I.V."/>
            <person name="Allen A.E."/>
            <person name="Hazlebeck D."/>
            <person name="Allen E.E."/>
        </authorList>
    </citation>
    <scope>NUCLEOTIDE SEQUENCE</scope>
    <source>
        <strain evidence="2">Hildebrandi</strain>
    </source>
</reference>
<protein>
    <submittedName>
        <fullName evidence="2">Uncharacterized protein</fullName>
    </submittedName>
</protein>
<feature type="compositionally biased region" description="Polar residues" evidence="1">
    <location>
        <begin position="212"/>
        <end position="222"/>
    </location>
</feature>
<dbReference type="OrthoDB" id="10658486at2759"/>
<accession>A0A9K3PVK4</accession>
<feature type="compositionally biased region" description="Polar residues" evidence="1">
    <location>
        <begin position="230"/>
        <end position="239"/>
    </location>
</feature>
<feature type="region of interest" description="Disordered" evidence="1">
    <location>
        <begin position="370"/>
        <end position="429"/>
    </location>
</feature>
<sequence>MSSPDPSQLQTDNDDDVAEKLQRLQEENFDLQATIAALQAEKQFEILTLQQTAALNESKWRADLRLAQQDAQRWKSMAQQGSRPKSIVSSSSSTSTLIHRQHHQLQQLKYPLAAAAAATTTASVADPMAVSSSYRNEAENGAEAFSRQPQSSFPDDGIREKDLNDAGGTASIPDFSNATPSTHRYKNMDDNDRDSKPNTMKDIPPPSKRRATVSTPSSNTFYPTRHLASNLLTQTTQETSSSPPSSSKNPPSPERIQQDSYIRQVLIGVACGTAGKVSETAVESSSTTSADSWTEEYLIEWLICQQTPMTSALSTVDNGETMDEGTSNDQVEQLNIPSITDSLSPADKYWSLAMAVSPAARQHVIKRVQEESTATAQRIEADNSNNNDDNDTSKMDIDPDRTIPAVTLSSHRRGQRGRKSRIQPLGENRNQDLFHARLEAARKALRNPFWDPNTPIPYPPQLVKDDTKELFSQASYSKPFQTFVQILAASCYIPHLQTVQILLEEASGENDVTSAAAAVWWDLCYGPIATTIQRIVFTKLTQQPWKKEDEFGKENANRGPSGSSYRSLSRGSSAESIGKTTDRRNRIKNINGRLDALNGATDNRVTISSNGNEKDKLLEHALGVLLGLLRVVPIDKLDKWYQDTTGWEHPEEFLCPPGGKVLVSLLLDLMEYLLFVEWKRQSSPMHPKQVLTAGGLRAEGEDNIKQKPAETTIPRYYLVGIAILQQVGRTLGGMKLLRTRVKDDLDYDIMGNALDVSIRHLQALSWHWENHKVMEGAVVCLNDDKLERQCGICKQKRDALVDAVENWIRLWHQVLLFVQQSCHAEDISFRALVVDLQDHYTNACAMLLSSEETRPEIKTMIRWHLEELAFDEEEYLEAEEEKKREQLS</sequence>
<evidence type="ECO:0000313" key="2">
    <source>
        <dbReference type="EMBL" id="KAG7360986.1"/>
    </source>
</evidence>
<dbReference type="EMBL" id="JAGRRH010000013">
    <property type="protein sequence ID" value="KAG7360986.1"/>
    <property type="molecule type" value="Genomic_DNA"/>
</dbReference>
<evidence type="ECO:0000313" key="3">
    <source>
        <dbReference type="Proteomes" id="UP000693970"/>
    </source>
</evidence>
<feature type="region of interest" description="Disordered" evidence="1">
    <location>
        <begin position="135"/>
        <end position="255"/>
    </location>
</feature>
<feature type="compositionally biased region" description="Basic residues" evidence="1">
    <location>
        <begin position="410"/>
        <end position="421"/>
    </location>
</feature>
<feature type="region of interest" description="Disordered" evidence="1">
    <location>
        <begin position="548"/>
        <end position="582"/>
    </location>
</feature>
<feature type="compositionally biased region" description="Low complexity" evidence="1">
    <location>
        <begin position="558"/>
        <end position="576"/>
    </location>
</feature>
<name>A0A9K3PVK4_9STRA</name>
<reference evidence="2" key="2">
    <citation type="submission" date="2021-04" db="EMBL/GenBank/DDBJ databases">
        <authorList>
            <person name="Podell S."/>
        </authorList>
    </citation>
    <scope>NUCLEOTIDE SEQUENCE</scope>
    <source>
        <strain evidence="2">Hildebrandi</strain>
    </source>
</reference>
<dbReference type="AlphaFoldDB" id="A0A9K3PVK4"/>
<organism evidence="2 3">
    <name type="scientific">Nitzschia inconspicua</name>
    <dbReference type="NCBI Taxonomy" id="303405"/>
    <lineage>
        <taxon>Eukaryota</taxon>
        <taxon>Sar</taxon>
        <taxon>Stramenopiles</taxon>
        <taxon>Ochrophyta</taxon>
        <taxon>Bacillariophyta</taxon>
        <taxon>Bacillariophyceae</taxon>
        <taxon>Bacillariophycidae</taxon>
        <taxon>Bacillariales</taxon>
        <taxon>Bacillariaceae</taxon>
        <taxon>Nitzschia</taxon>
    </lineage>
</organism>
<keyword evidence="3" id="KW-1185">Reference proteome</keyword>